<evidence type="ECO:0000313" key="1">
    <source>
        <dbReference type="EMBL" id="KAJ8336218.1"/>
    </source>
</evidence>
<proteinExistence type="predicted"/>
<protein>
    <submittedName>
        <fullName evidence="1">Uncharacterized protein</fullName>
    </submittedName>
</protein>
<keyword evidence="2" id="KW-1185">Reference proteome</keyword>
<gene>
    <name evidence="1" type="ORF">SKAU_G00395610</name>
</gene>
<evidence type="ECO:0000313" key="2">
    <source>
        <dbReference type="Proteomes" id="UP001152622"/>
    </source>
</evidence>
<reference evidence="1" key="1">
    <citation type="journal article" date="2023" name="Science">
        <title>Genome structures resolve the early diversification of teleost fishes.</title>
        <authorList>
            <person name="Parey E."/>
            <person name="Louis A."/>
            <person name="Montfort J."/>
            <person name="Bouchez O."/>
            <person name="Roques C."/>
            <person name="Iampietro C."/>
            <person name="Lluch J."/>
            <person name="Castinel A."/>
            <person name="Donnadieu C."/>
            <person name="Desvignes T."/>
            <person name="Floi Bucao C."/>
            <person name="Jouanno E."/>
            <person name="Wen M."/>
            <person name="Mejri S."/>
            <person name="Dirks R."/>
            <person name="Jansen H."/>
            <person name="Henkel C."/>
            <person name="Chen W.J."/>
            <person name="Zahm M."/>
            <person name="Cabau C."/>
            <person name="Klopp C."/>
            <person name="Thompson A.W."/>
            <person name="Robinson-Rechavi M."/>
            <person name="Braasch I."/>
            <person name="Lecointre G."/>
            <person name="Bobe J."/>
            <person name="Postlethwait J.H."/>
            <person name="Berthelot C."/>
            <person name="Roest Crollius H."/>
            <person name="Guiguen Y."/>
        </authorList>
    </citation>
    <scope>NUCLEOTIDE SEQUENCE</scope>
    <source>
        <strain evidence="1">WJC10195</strain>
    </source>
</reference>
<name>A0A9Q1ECE8_SYNKA</name>
<dbReference type="AlphaFoldDB" id="A0A9Q1ECE8"/>
<comment type="caution">
    <text evidence="1">The sequence shown here is derived from an EMBL/GenBank/DDBJ whole genome shotgun (WGS) entry which is preliminary data.</text>
</comment>
<dbReference type="EMBL" id="JAINUF010000020">
    <property type="protein sequence ID" value="KAJ8336218.1"/>
    <property type="molecule type" value="Genomic_DNA"/>
</dbReference>
<organism evidence="1 2">
    <name type="scientific">Synaphobranchus kaupii</name>
    <name type="common">Kaup's arrowtooth eel</name>
    <dbReference type="NCBI Taxonomy" id="118154"/>
    <lineage>
        <taxon>Eukaryota</taxon>
        <taxon>Metazoa</taxon>
        <taxon>Chordata</taxon>
        <taxon>Craniata</taxon>
        <taxon>Vertebrata</taxon>
        <taxon>Euteleostomi</taxon>
        <taxon>Actinopterygii</taxon>
        <taxon>Neopterygii</taxon>
        <taxon>Teleostei</taxon>
        <taxon>Anguilliformes</taxon>
        <taxon>Synaphobranchidae</taxon>
        <taxon>Synaphobranchus</taxon>
    </lineage>
</organism>
<dbReference type="Proteomes" id="UP001152622">
    <property type="component" value="Chromosome 20"/>
</dbReference>
<accession>A0A9Q1ECE8</accession>
<sequence length="105" mass="12030">MKETDRAAHRPAEVQTKVLRHVATEAQNWPRRERSFLQNERLRHARSVFVFGRSASICRCMNSHSQLAAPYLSYVQTPAPRPDFAVDALGLDQTWEPADMRAAPR</sequence>